<protein>
    <submittedName>
        <fullName evidence="2">Uncharacterized protein</fullName>
    </submittedName>
</protein>
<dbReference type="EMBL" id="CAADEZ010000497">
    <property type="protein sequence ID" value="VFJ69077.1"/>
    <property type="molecule type" value="Genomic_DNA"/>
</dbReference>
<organism evidence="2">
    <name type="scientific">Candidatus Kentrum sp. FM</name>
    <dbReference type="NCBI Taxonomy" id="2126340"/>
    <lineage>
        <taxon>Bacteria</taxon>
        <taxon>Pseudomonadati</taxon>
        <taxon>Pseudomonadota</taxon>
        <taxon>Gammaproteobacteria</taxon>
        <taxon>Candidatus Kentrum</taxon>
    </lineage>
</organism>
<evidence type="ECO:0000256" key="1">
    <source>
        <dbReference type="SAM" id="MobiDB-lite"/>
    </source>
</evidence>
<sequence>MVAARLRYAFCGDNASVSGDSTPLPRQKDTPSAAKAVNWPISPQILVNELFKREFAGKWTDLSLLQPIHPKSDRLLETKDDFCTQLVSQSL</sequence>
<reference evidence="2" key="1">
    <citation type="submission" date="2019-02" db="EMBL/GenBank/DDBJ databases">
        <authorList>
            <person name="Gruber-Vodicka R. H."/>
            <person name="Seah K. B. B."/>
        </authorList>
    </citation>
    <scope>NUCLEOTIDE SEQUENCE</scope>
    <source>
        <strain evidence="2">BECK_BZ163</strain>
    </source>
</reference>
<name>A0A450TMX4_9GAMM</name>
<proteinExistence type="predicted"/>
<evidence type="ECO:0000313" key="2">
    <source>
        <dbReference type="EMBL" id="VFJ69077.1"/>
    </source>
</evidence>
<gene>
    <name evidence="2" type="ORF">BECKFM1743A_GA0114220_104973</name>
</gene>
<accession>A0A450TMX4</accession>
<feature type="region of interest" description="Disordered" evidence="1">
    <location>
        <begin position="13"/>
        <end position="33"/>
    </location>
</feature>
<dbReference type="AlphaFoldDB" id="A0A450TMX4"/>